<keyword evidence="2 3" id="KW-0040">ANK repeat</keyword>
<dbReference type="EMBL" id="BAABUJ010000005">
    <property type="protein sequence ID" value="GAA5795853.1"/>
    <property type="molecule type" value="Genomic_DNA"/>
</dbReference>
<feature type="domain" description="HTH APSES-type" evidence="6">
    <location>
        <begin position="6"/>
        <end position="112"/>
    </location>
</feature>
<organism evidence="7 8">
    <name type="scientific">Helicostylum pulchrum</name>
    <dbReference type="NCBI Taxonomy" id="562976"/>
    <lineage>
        <taxon>Eukaryota</taxon>
        <taxon>Fungi</taxon>
        <taxon>Fungi incertae sedis</taxon>
        <taxon>Mucoromycota</taxon>
        <taxon>Mucoromycotina</taxon>
        <taxon>Mucoromycetes</taxon>
        <taxon>Mucorales</taxon>
        <taxon>Mucorineae</taxon>
        <taxon>Mucoraceae</taxon>
        <taxon>Helicostylum</taxon>
    </lineage>
</organism>
<dbReference type="Pfam" id="PF04383">
    <property type="entry name" value="KilA-N"/>
    <property type="match status" value="1"/>
</dbReference>
<dbReference type="PROSITE" id="PS50297">
    <property type="entry name" value="ANK_REP_REGION"/>
    <property type="match status" value="1"/>
</dbReference>
<comment type="caution">
    <text evidence="7">The sequence shown here is derived from an EMBL/GenBank/DDBJ whole genome shotgun (WGS) entry which is preliminary data.</text>
</comment>
<dbReference type="Gene3D" id="1.25.40.20">
    <property type="entry name" value="Ankyrin repeat-containing domain"/>
    <property type="match status" value="1"/>
</dbReference>
<protein>
    <recommendedName>
        <fullName evidence="6">HTH APSES-type domain-containing protein</fullName>
    </recommendedName>
</protein>
<gene>
    <name evidence="7" type="ORF">HPULCUR_001215</name>
</gene>
<dbReference type="SMART" id="SM00248">
    <property type="entry name" value="ANK"/>
    <property type="match status" value="3"/>
</dbReference>
<dbReference type="PROSITE" id="PS51299">
    <property type="entry name" value="HTH_APSES"/>
    <property type="match status" value="1"/>
</dbReference>
<dbReference type="SUPFAM" id="SSF48403">
    <property type="entry name" value="Ankyrin repeat"/>
    <property type="match status" value="1"/>
</dbReference>
<dbReference type="InterPro" id="IPR051642">
    <property type="entry name" value="SWI6-like"/>
</dbReference>
<feature type="compositionally biased region" description="Basic and acidic residues" evidence="5">
    <location>
        <begin position="139"/>
        <end position="148"/>
    </location>
</feature>
<feature type="repeat" description="ANK" evidence="3">
    <location>
        <begin position="224"/>
        <end position="256"/>
    </location>
</feature>
<feature type="coiled-coil region" evidence="4">
    <location>
        <begin position="489"/>
        <end position="523"/>
    </location>
</feature>
<dbReference type="InterPro" id="IPR003163">
    <property type="entry name" value="Tscrpt_reg_HTH_APSES-type"/>
</dbReference>
<keyword evidence="4" id="KW-0175">Coiled coil</keyword>
<reference evidence="7 8" key="1">
    <citation type="submission" date="2024-04" db="EMBL/GenBank/DDBJ databases">
        <title>genome sequences of Mucor flavus KT1a and Helicostylum pulchrum KT1b strains isolation_sourced from the surface of a dry-aged beef.</title>
        <authorList>
            <person name="Toyotome T."/>
            <person name="Hosono M."/>
            <person name="Torimaru M."/>
            <person name="Fukuda K."/>
            <person name="Mikami N."/>
        </authorList>
    </citation>
    <scope>NUCLEOTIDE SEQUENCE [LARGE SCALE GENOMIC DNA]</scope>
    <source>
        <strain evidence="7 8">KT1b</strain>
    </source>
</reference>
<dbReference type="Gene3D" id="3.10.260.10">
    <property type="entry name" value="Transcription regulator HTH, APSES-type DNA-binding domain"/>
    <property type="match status" value="1"/>
</dbReference>
<evidence type="ECO:0000313" key="7">
    <source>
        <dbReference type="EMBL" id="GAA5795853.1"/>
    </source>
</evidence>
<dbReference type="InterPro" id="IPR036887">
    <property type="entry name" value="HTH_APSES_sf"/>
</dbReference>
<evidence type="ECO:0000256" key="5">
    <source>
        <dbReference type="SAM" id="MobiDB-lite"/>
    </source>
</evidence>
<dbReference type="PANTHER" id="PTHR43828">
    <property type="entry name" value="ASPARAGINASE"/>
    <property type="match status" value="1"/>
</dbReference>
<name>A0ABP9XM20_9FUNG</name>
<feature type="compositionally biased region" description="Polar residues" evidence="5">
    <location>
        <begin position="170"/>
        <end position="179"/>
    </location>
</feature>
<evidence type="ECO:0000256" key="4">
    <source>
        <dbReference type="SAM" id="Coils"/>
    </source>
</evidence>
<dbReference type="InterPro" id="IPR018004">
    <property type="entry name" value="KilA/APSES_HTH"/>
</dbReference>
<sequence length="596" mass="67435">MSAGKVYSAVYSGIQVYEMMIHGIATMVRGSDSYLNATQILKVAGFEKTRRSKILEREVLSGEHEKVQGGYGKYQGTWIPFEKGKELAEKYEVLDKMMPLLTFDPASISGKEKIPTKEEVQQEAKLQLDTLASHSPPHSPKDTVECRRQSLLSSQKKTQPSRKKIKLIATSPQSSNSQEESFDEHHRNLLMNIFLSDNPDDTPTALASTLLTNDINIDLVIDEQGHTALHWAAALGRTKIVDLLISNGANVCSINLEGETPLMRAAMITCCYENKCFSHMVEMMSDAITVFDRKGRTILHHIALTADVDGYAEAAVYYMKRLFKTAPKKIVLKNMLNIQDRFYGETALAIALRAGCPEISDYLTKQGASDPLLSNLEPDRNVEFIPIDYKQNSKGPDIIASFHSQIGEMEEHYMEQLRQRDIESFQTKKEMNMLRYQLNEAQRRLELPVSMQLAEAQKRIHELEHQKVICDDLLIGNELKQEQEPNHDAEEKSTKERKLEKRIKMLQNQVESSGKTIEKLKAESEVSQVKSKQKEMEYRRLIAASCNLPIEKVDGLIGPLTLAIESDPPDLDMARVIGFMERLRKPNTPHDTTTPV</sequence>
<keyword evidence="1" id="KW-0677">Repeat</keyword>
<dbReference type="InterPro" id="IPR002110">
    <property type="entry name" value="Ankyrin_rpt"/>
</dbReference>
<keyword evidence="8" id="KW-1185">Reference proteome</keyword>
<evidence type="ECO:0000256" key="2">
    <source>
        <dbReference type="ARBA" id="ARBA00023043"/>
    </source>
</evidence>
<accession>A0ABP9XM20</accession>
<evidence type="ECO:0000259" key="6">
    <source>
        <dbReference type="PROSITE" id="PS51299"/>
    </source>
</evidence>
<dbReference type="SMART" id="SM01252">
    <property type="entry name" value="KilA-N"/>
    <property type="match status" value="1"/>
</dbReference>
<dbReference type="Pfam" id="PF12796">
    <property type="entry name" value="Ank_2"/>
    <property type="match status" value="1"/>
</dbReference>
<dbReference type="SUPFAM" id="SSF54616">
    <property type="entry name" value="DNA-binding domain of Mlu1-box binding protein MBP1"/>
    <property type="match status" value="1"/>
</dbReference>
<evidence type="ECO:0000313" key="8">
    <source>
        <dbReference type="Proteomes" id="UP001476247"/>
    </source>
</evidence>
<evidence type="ECO:0000256" key="1">
    <source>
        <dbReference type="ARBA" id="ARBA00022737"/>
    </source>
</evidence>
<dbReference type="PROSITE" id="PS50088">
    <property type="entry name" value="ANK_REPEAT"/>
    <property type="match status" value="1"/>
</dbReference>
<dbReference type="InterPro" id="IPR036770">
    <property type="entry name" value="Ankyrin_rpt-contain_sf"/>
</dbReference>
<dbReference type="Proteomes" id="UP001476247">
    <property type="component" value="Unassembled WGS sequence"/>
</dbReference>
<dbReference type="PANTHER" id="PTHR43828:SF3">
    <property type="entry name" value="CHROMO DOMAIN-CONTAINING PROTEIN"/>
    <property type="match status" value="1"/>
</dbReference>
<proteinExistence type="predicted"/>
<evidence type="ECO:0000256" key="3">
    <source>
        <dbReference type="PROSITE-ProRule" id="PRU00023"/>
    </source>
</evidence>
<feature type="region of interest" description="Disordered" evidence="5">
    <location>
        <begin position="131"/>
        <end position="182"/>
    </location>
</feature>